<dbReference type="InterPro" id="IPR005114">
    <property type="entry name" value="Helicase_assoc"/>
</dbReference>
<feature type="domain" description="Helicase-associated" evidence="2">
    <location>
        <begin position="104"/>
        <end position="156"/>
    </location>
</feature>
<evidence type="ECO:0000313" key="4">
    <source>
        <dbReference type="Proteomes" id="UP001153069"/>
    </source>
</evidence>
<dbReference type="Gene3D" id="6.10.140.530">
    <property type="match status" value="1"/>
</dbReference>
<feature type="region of interest" description="Disordered" evidence="1">
    <location>
        <begin position="1"/>
        <end position="72"/>
    </location>
</feature>
<proteinExistence type="predicted"/>
<dbReference type="AlphaFoldDB" id="A0A9N8HSU2"/>
<evidence type="ECO:0000259" key="2">
    <source>
        <dbReference type="Pfam" id="PF03457"/>
    </source>
</evidence>
<organism evidence="3 4">
    <name type="scientific">Seminavis robusta</name>
    <dbReference type="NCBI Taxonomy" id="568900"/>
    <lineage>
        <taxon>Eukaryota</taxon>
        <taxon>Sar</taxon>
        <taxon>Stramenopiles</taxon>
        <taxon>Ochrophyta</taxon>
        <taxon>Bacillariophyta</taxon>
        <taxon>Bacillariophyceae</taxon>
        <taxon>Bacillariophycidae</taxon>
        <taxon>Naviculales</taxon>
        <taxon>Naviculaceae</taxon>
        <taxon>Seminavis</taxon>
    </lineage>
</organism>
<gene>
    <name evidence="3" type="ORF">SEMRO_1200_G251950.1</name>
</gene>
<feature type="compositionally biased region" description="Low complexity" evidence="1">
    <location>
        <begin position="12"/>
        <end position="22"/>
    </location>
</feature>
<feature type="compositionally biased region" description="Basic residues" evidence="1">
    <location>
        <begin position="1"/>
        <end position="10"/>
    </location>
</feature>
<keyword evidence="4" id="KW-1185">Reference proteome</keyword>
<protein>
    <recommendedName>
        <fullName evidence="2">Helicase-associated domain-containing protein</fullName>
    </recommendedName>
</protein>
<evidence type="ECO:0000313" key="3">
    <source>
        <dbReference type="EMBL" id="CAB9521503.1"/>
    </source>
</evidence>
<comment type="caution">
    <text evidence="3">The sequence shown here is derived from an EMBL/GenBank/DDBJ whole genome shotgun (WGS) entry which is preliminary data.</text>
</comment>
<sequence length="192" mass="21079">MAGRAAKRMPKTTSPTSNSSSDESQRKPSPTEDGKRGAKTETNEDRLPQDSQAASARAHGGTYSVGVDANESVHGDSEGVTIVKQMLVELKEQGESDPTLIDGWYNWLDDLLAHHATHGHCQVRDAENHILYSWLKRQRIMYRKGKLEPDKLRILQLLKTNGFDVPSGIASPYEVVDVSGTHGGQKGRSSQT</sequence>
<dbReference type="Proteomes" id="UP001153069">
    <property type="component" value="Unassembled WGS sequence"/>
</dbReference>
<reference evidence="3" key="1">
    <citation type="submission" date="2020-06" db="EMBL/GenBank/DDBJ databases">
        <authorList>
            <consortium name="Plant Systems Biology data submission"/>
        </authorList>
    </citation>
    <scope>NUCLEOTIDE SEQUENCE</scope>
    <source>
        <strain evidence="3">D6</strain>
    </source>
</reference>
<dbReference type="EMBL" id="CAICTM010001198">
    <property type="protein sequence ID" value="CAB9521503.1"/>
    <property type="molecule type" value="Genomic_DNA"/>
</dbReference>
<name>A0A9N8HSU2_9STRA</name>
<accession>A0A9N8HSU2</accession>
<feature type="compositionally biased region" description="Basic and acidic residues" evidence="1">
    <location>
        <begin position="23"/>
        <end position="48"/>
    </location>
</feature>
<evidence type="ECO:0000256" key="1">
    <source>
        <dbReference type="SAM" id="MobiDB-lite"/>
    </source>
</evidence>
<dbReference type="Pfam" id="PF03457">
    <property type="entry name" value="HA"/>
    <property type="match status" value="1"/>
</dbReference>